<dbReference type="Pfam" id="PF10358">
    <property type="entry name" value="NT-C2"/>
    <property type="match status" value="1"/>
</dbReference>
<feature type="region of interest" description="Disordered" evidence="1">
    <location>
        <begin position="95"/>
        <end position="115"/>
    </location>
</feature>
<organism evidence="3 4">
    <name type="scientific">Rosa chinensis</name>
    <name type="common">China rose</name>
    <dbReference type="NCBI Taxonomy" id="74649"/>
    <lineage>
        <taxon>Eukaryota</taxon>
        <taxon>Viridiplantae</taxon>
        <taxon>Streptophyta</taxon>
        <taxon>Embryophyta</taxon>
        <taxon>Tracheophyta</taxon>
        <taxon>Spermatophyta</taxon>
        <taxon>Magnoliopsida</taxon>
        <taxon>eudicotyledons</taxon>
        <taxon>Gunneridae</taxon>
        <taxon>Pentapetalae</taxon>
        <taxon>rosids</taxon>
        <taxon>fabids</taxon>
        <taxon>Rosales</taxon>
        <taxon>Rosaceae</taxon>
        <taxon>Rosoideae</taxon>
        <taxon>Rosoideae incertae sedis</taxon>
        <taxon>Rosa</taxon>
    </lineage>
</organism>
<keyword evidence="4" id="KW-1185">Reference proteome</keyword>
<feature type="domain" description="C2 NT-type" evidence="2">
    <location>
        <begin position="265"/>
        <end position="409"/>
    </location>
</feature>
<comment type="caution">
    <text evidence="3">The sequence shown here is derived from an EMBL/GenBank/DDBJ whole genome shotgun (WGS) entry which is preliminary data.</text>
</comment>
<feature type="compositionally biased region" description="Polar residues" evidence="1">
    <location>
        <begin position="493"/>
        <end position="502"/>
    </location>
</feature>
<feature type="compositionally biased region" description="Pro residues" evidence="1">
    <location>
        <begin position="100"/>
        <end position="109"/>
    </location>
</feature>
<reference evidence="3 4" key="1">
    <citation type="journal article" date="2018" name="Nat. Genet.">
        <title>The Rosa genome provides new insights in the design of modern roses.</title>
        <authorList>
            <person name="Bendahmane M."/>
        </authorList>
    </citation>
    <scope>NUCLEOTIDE SEQUENCE [LARGE SCALE GENOMIC DNA]</scope>
    <source>
        <strain evidence="4">cv. Old Blush</strain>
    </source>
</reference>
<evidence type="ECO:0000259" key="2">
    <source>
        <dbReference type="PROSITE" id="PS51840"/>
    </source>
</evidence>
<name>A0A2P6QLL7_ROSCH</name>
<feature type="region of interest" description="Disordered" evidence="1">
    <location>
        <begin position="493"/>
        <end position="531"/>
    </location>
</feature>
<sequence length="531" mass="58381">MASFRSEIINELRQFRLERPAQVMEPSVPTSSVPITSLPVTHPVSSVMHPQLYMMPSPPPPPAMADPYLYQQQQLPPLSSSKPPVPQSQHADPYLYQLRQPPPSPPPRPSVTVHALGESPSPAHMRYTYHSLSNGDFNQNRNQKQQHFSLNDDCGALSPVSIAKLTGIDEKLDMGEGESLDTIAEVNSGDGRVFNQLESVTVKQDDWGPSLCGKRMEYHALYMFDKMPQSDGMCNAGRTIIAPMSIRDKGGGLTTHREVVDASDEMAICSVSAKQDDGGFVEGKKQVPKLSVEALMVSVIPGDVGKPTVKLDKVLVRDGSCRWENLVYETVKFDREPRTGKSKERLYSFVLSTGSSKASVLGEVSLDFAEYSVDFAEYSEATKASSVYLPLKNSSAVLQKLQANSDQREVEGCEDAKVKSQDNSLKRHLSNNDADESVLVDKMTNWTTQNVECNDTTSIGSDITLSSSDSSSGLDTSRELVLRNIIICHDPSNYLSSPNQPSIPHRPEVYGSTNNEQKQSRGSGLQILNME</sequence>
<dbReference type="EMBL" id="PDCK01000043">
    <property type="protein sequence ID" value="PRQ35066.1"/>
    <property type="molecule type" value="Genomic_DNA"/>
</dbReference>
<feature type="compositionally biased region" description="Polar residues" evidence="1">
    <location>
        <begin position="511"/>
        <end position="523"/>
    </location>
</feature>
<evidence type="ECO:0000313" key="4">
    <source>
        <dbReference type="Proteomes" id="UP000238479"/>
    </source>
</evidence>
<dbReference type="AlphaFoldDB" id="A0A2P6QLL7"/>
<dbReference type="Proteomes" id="UP000238479">
    <property type="component" value="Chromosome 5"/>
</dbReference>
<protein>
    <submittedName>
        <fullName evidence="3">Putative EEIG1/EHBP1 domain-containing protein</fullName>
    </submittedName>
</protein>
<evidence type="ECO:0000313" key="3">
    <source>
        <dbReference type="EMBL" id="PRQ35066.1"/>
    </source>
</evidence>
<dbReference type="InterPro" id="IPR019448">
    <property type="entry name" value="NT-C2"/>
</dbReference>
<dbReference type="STRING" id="74649.A0A2P6QLL7"/>
<proteinExistence type="predicted"/>
<dbReference type="PANTHER" id="PTHR34452:SF7">
    <property type="entry name" value="MYOSIN HEAVY CHAIN-RELATED PROTEIN"/>
    <property type="match status" value="1"/>
</dbReference>
<accession>A0A2P6QLL7</accession>
<dbReference type="Gramene" id="PRQ35066">
    <property type="protein sequence ID" value="PRQ35066"/>
    <property type="gene ID" value="RchiOBHm_Chr5g0075961"/>
</dbReference>
<dbReference type="PROSITE" id="PS51840">
    <property type="entry name" value="C2_NT"/>
    <property type="match status" value="1"/>
</dbReference>
<dbReference type="PANTHER" id="PTHR34452">
    <property type="entry name" value="MYOSIN HEAVY CHAIN-RELATED PROTEIN"/>
    <property type="match status" value="1"/>
</dbReference>
<gene>
    <name evidence="3" type="ORF">RchiOBHm_Chr5g0075961</name>
</gene>
<dbReference type="OrthoDB" id="1194351at2759"/>
<evidence type="ECO:0000256" key="1">
    <source>
        <dbReference type="SAM" id="MobiDB-lite"/>
    </source>
</evidence>